<reference evidence="3 4" key="1">
    <citation type="submission" date="2017-01" db="EMBL/GenBank/DDBJ databases">
        <title>Draft genome sequence of Diplodia seriata F98.1, a fungal species involved in grapevine trunk diseases.</title>
        <authorList>
            <person name="Robert-Siegwald G."/>
            <person name="Vallet J."/>
            <person name="Abou-Mansour E."/>
            <person name="Xu J."/>
            <person name="Rey P."/>
            <person name="Bertsch C."/>
            <person name="Rego C."/>
            <person name="Larignon P."/>
            <person name="Fontaine F."/>
            <person name="Lebrun M.-H."/>
        </authorList>
    </citation>
    <scope>NUCLEOTIDE SEQUENCE [LARGE SCALE GENOMIC DNA]</scope>
    <source>
        <strain evidence="3 4">F98.1</strain>
    </source>
</reference>
<comment type="caution">
    <text evidence="3">The sequence shown here is derived from an EMBL/GenBank/DDBJ whole genome shotgun (WGS) entry which is preliminary data.</text>
</comment>
<dbReference type="Proteomes" id="UP000190776">
    <property type="component" value="Unassembled WGS sequence"/>
</dbReference>
<dbReference type="PANTHER" id="PTHR43569">
    <property type="entry name" value="AMIDOHYDROLASE"/>
    <property type="match status" value="1"/>
</dbReference>
<evidence type="ECO:0000259" key="2">
    <source>
        <dbReference type="Pfam" id="PF04909"/>
    </source>
</evidence>
<dbReference type="InterPro" id="IPR052350">
    <property type="entry name" value="Metallo-dep_Lactonases"/>
</dbReference>
<gene>
    <name evidence="3" type="ORF">BK809_0006843</name>
</gene>
<accession>A0A1S8B532</accession>
<dbReference type="InterPro" id="IPR032466">
    <property type="entry name" value="Metal_Hydrolase"/>
</dbReference>
<dbReference type="SUPFAM" id="SSF51556">
    <property type="entry name" value="Metallo-dependent hydrolases"/>
    <property type="match status" value="1"/>
</dbReference>
<sequence>MPPPPRILDSHIHLWPHTSTNPAGHAWMTPDGPLTKQHSLSDYFAATSTTSPSSSPPSPSPTVHGAIYIETDRTLSSSSNILTRASQPLAELRWLCRLVTGTPDAGEGFAAGDGAVLWGVVPWLPVDAGSLDELRAYLAAAEEAAGPEAWARVVGWRFLLQGIGEEGALERVLGGEGWKRGLREVVGMRGWCFDVGVDARGVGAWQVERVVEACERVNSERVVGVDGEGEAGPPVRFVLNHLCKPDMQQHPATPAQHDEFARWSAAIRRAARSPHTYMKLSGAFSEMGGDPDHDLPWTPERVLDRMRPWLDVLFDAFPPERIMFGSDWPVCNVRGGAAAWKSWVAAVEGILDVYGLTDEQRDRVWYGTAVEAYRLSPPTERKKVEA</sequence>
<evidence type="ECO:0000313" key="4">
    <source>
        <dbReference type="Proteomes" id="UP000190776"/>
    </source>
</evidence>
<dbReference type="Gene3D" id="3.20.20.140">
    <property type="entry name" value="Metal-dependent hydrolases"/>
    <property type="match status" value="1"/>
</dbReference>
<dbReference type="GO" id="GO:0016787">
    <property type="term" value="F:hydrolase activity"/>
    <property type="evidence" value="ECO:0007669"/>
    <property type="project" value="InterPro"/>
</dbReference>
<organism evidence="3 4">
    <name type="scientific">Diplodia seriata</name>
    <dbReference type="NCBI Taxonomy" id="420778"/>
    <lineage>
        <taxon>Eukaryota</taxon>
        <taxon>Fungi</taxon>
        <taxon>Dikarya</taxon>
        <taxon>Ascomycota</taxon>
        <taxon>Pezizomycotina</taxon>
        <taxon>Dothideomycetes</taxon>
        <taxon>Dothideomycetes incertae sedis</taxon>
        <taxon>Botryosphaeriales</taxon>
        <taxon>Botryosphaeriaceae</taxon>
        <taxon>Diplodia</taxon>
    </lineage>
</organism>
<dbReference type="PANTHER" id="PTHR43569:SF2">
    <property type="entry name" value="AMIDOHYDROLASE-RELATED DOMAIN-CONTAINING PROTEIN"/>
    <property type="match status" value="1"/>
</dbReference>
<dbReference type="OrthoDB" id="2135488at2759"/>
<proteinExistence type="inferred from homology"/>
<evidence type="ECO:0000313" key="3">
    <source>
        <dbReference type="EMBL" id="OMP82533.1"/>
    </source>
</evidence>
<dbReference type="EMBL" id="MSZU01000114">
    <property type="protein sequence ID" value="OMP82533.1"/>
    <property type="molecule type" value="Genomic_DNA"/>
</dbReference>
<dbReference type="InterPro" id="IPR006680">
    <property type="entry name" value="Amidohydro-rel"/>
</dbReference>
<dbReference type="STRING" id="420778.A0A1S8B532"/>
<protein>
    <recommendedName>
        <fullName evidence="2">Amidohydrolase-related domain-containing protein</fullName>
    </recommendedName>
</protein>
<comment type="similarity">
    <text evidence="1">Belongs to the metallo-dependent hydrolases superfamily.</text>
</comment>
<name>A0A1S8B532_9PEZI</name>
<dbReference type="AlphaFoldDB" id="A0A1S8B532"/>
<dbReference type="Pfam" id="PF04909">
    <property type="entry name" value="Amidohydro_2"/>
    <property type="match status" value="1"/>
</dbReference>
<feature type="domain" description="Amidohydrolase-related" evidence="2">
    <location>
        <begin position="234"/>
        <end position="375"/>
    </location>
</feature>
<evidence type="ECO:0000256" key="1">
    <source>
        <dbReference type="ARBA" id="ARBA00038310"/>
    </source>
</evidence>